<organism evidence="8 9">
    <name type="scientific">Eptatretus burgeri</name>
    <name type="common">Inshore hagfish</name>
    <dbReference type="NCBI Taxonomy" id="7764"/>
    <lineage>
        <taxon>Eukaryota</taxon>
        <taxon>Metazoa</taxon>
        <taxon>Chordata</taxon>
        <taxon>Craniata</taxon>
        <taxon>Vertebrata</taxon>
        <taxon>Cyclostomata</taxon>
        <taxon>Myxini</taxon>
        <taxon>Myxiniformes</taxon>
        <taxon>Myxinidae</taxon>
        <taxon>Eptatretinae</taxon>
        <taxon>Eptatretus</taxon>
    </lineage>
</organism>
<dbReference type="GO" id="GO:0005737">
    <property type="term" value="C:cytoplasm"/>
    <property type="evidence" value="ECO:0007669"/>
    <property type="project" value="UniProtKB-ARBA"/>
</dbReference>
<dbReference type="OMA" id="INKLARN"/>
<dbReference type="InterPro" id="IPR002777">
    <property type="entry name" value="PFD_beta-like"/>
</dbReference>
<evidence type="ECO:0000256" key="5">
    <source>
        <dbReference type="ARBA" id="ARBA00067451"/>
    </source>
</evidence>
<comment type="subunit">
    <text evidence="4">Heterohexamer of two PFD-alpha type and four PFD-beta type subunits. Interacts with URI1; the interaction is phosphorylation-dependent and occurs in a growth-dependent manner.</text>
</comment>
<comment type="function">
    <text evidence="3 6">Binds specifically to cytosolic chaperonin (c-CPN) and transfers target proteins to it. Binds to nascent polypeptide chain and promotes folding in an environment in which there are many competing pathways for nonnative proteins.</text>
</comment>
<proteinExistence type="inferred from homology"/>
<dbReference type="FunFam" id="1.10.287.370:FF:000005">
    <property type="entry name" value="Prefoldin subunit 4"/>
    <property type="match status" value="1"/>
</dbReference>
<dbReference type="CDD" id="cd23165">
    <property type="entry name" value="Prefoldin_4"/>
    <property type="match status" value="1"/>
</dbReference>
<dbReference type="PANTHER" id="PTHR21100">
    <property type="entry name" value="PREFOLDIN SUBUNIT 4"/>
    <property type="match status" value="1"/>
</dbReference>
<dbReference type="Ensembl" id="ENSEBUT00000009244.1">
    <property type="protein sequence ID" value="ENSEBUP00000008733.1"/>
    <property type="gene ID" value="ENSEBUG00000005635.1"/>
</dbReference>
<dbReference type="InterPro" id="IPR009053">
    <property type="entry name" value="Prefoldin"/>
</dbReference>
<dbReference type="SUPFAM" id="SSF46579">
    <property type="entry name" value="Prefoldin"/>
    <property type="match status" value="1"/>
</dbReference>
<reference evidence="8" key="1">
    <citation type="submission" date="2025-08" db="UniProtKB">
        <authorList>
            <consortium name="Ensembl"/>
        </authorList>
    </citation>
    <scope>IDENTIFICATION</scope>
</reference>
<dbReference type="GO" id="GO:0006457">
    <property type="term" value="P:protein folding"/>
    <property type="evidence" value="ECO:0007669"/>
    <property type="project" value="UniProtKB-UniRule"/>
</dbReference>
<evidence type="ECO:0000256" key="7">
    <source>
        <dbReference type="SAM" id="Coils"/>
    </source>
</evidence>
<comment type="similarity">
    <text evidence="1 6">Belongs to the prefoldin subunit beta family.</text>
</comment>
<evidence type="ECO:0000256" key="6">
    <source>
        <dbReference type="PIRNR" id="PIRNR016477"/>
    </source>
</evidence>
<keyword evidence="2 6" id="KW-0143">Chaperone</keyword>
<evidence type="ECO:0000313" key="8">
    <source>
        <dbReference type="Ensembl" id="ENSEBUP00000008733.1"/>
    </source>
</evidence>
<dbReference type="GeneTree" id="ENSGT00390000006696"/>
<evidence type="ECO:0000256" key="3">
    <source>
        <dbReference type="ARBA" id="ARBA00024667"/>
    </source>
</evidence>
<dbReference type="AlphaFoldDB" id="A0A8C4Q1Z1"/>
<evidence type="ECO:0000313" key="9">
    <source>
        <dbReference type="Proteomes" id="UP000694388"/>
    </source>
</evidence>
<evidence type="ECO:0000256" key="1">
    <source>
        <dbReference type="ARBA" id="ARBA00008045"/>
    </source>
</evidence>
<dbReference type="PIRSF" id="PIRSF016477">
    <property type="entry name" value="Prefoldin_subunit_4"/>
    <property type="match status" value="1"/>
</dbReference>
<dbReference type="PANTHER" id="PTHR21100:SF9">
    <property type="entry name" value="PREFOLDIN SUBUNIT 4"/>
    <property type="match status" value="1"/>
</dbReference>
<keyword evidence="7" id="KW-0175">Coiled coil</keyword>
<name>A0A8C4Q1Z1_EPTBU</name>
<evidence type="ECO:0000256" key="4">
    <source>
        <dbReference type="ARBA" id="ARBA00062093"/>
    </source>
</evidence>
<reference evidence="8" key="2">
    <citation type="submission" date="2025-09" db="UniProtKB">
        <authorList>
            <consortium name="Ensembl"/>
        </authorList>
    </citation>
    <scope>IDENTIFICATION</scope>
</reference>
<sequence length="132" mass="14833">MAATIGRAGDDVMVTFEDQQRINKFARNTSKLLDLNEEIEQKKKELQNIEDAVGDVLMADDNDQVPFCIGEVFFTQTTDTAQTMLEESKQGLDTEISKLDLEVIAIKQTLAELKVQLYAKFGTNINLEADEE</sequence>
<dbReference type="Pfam" id="PF01920">
    <property type="entry name" value="Prefoldin_2"/>
    <property type="match status" value="1"/>
</dbReference>
<dbReference type="Proteomes" id="UP000694388">
    <property type="component" value="Unplaced"/>
</dbReference>
<protein>
    <recommendedName>
        <fullName evidence="5 6">Prefoldin subunit 4</fullName>
    </recommendedName>
</protein>
<dbReference type="GO" id="GO:0051082">
    <property type="term" value="F:unfolded protein binding"/>
    <property type="evidence" value="ECO:0007669"/>
    <property type="project" value="InterPro"/>
</dbReference>
<dbReference type="GO" id="GO:0016272">
    <property type="term" value="C:prefoldin complex"/>
    <property type="evidence" value="ECO:0007669"/>
    <property type="project" value="UniProtKB-UniRule"/>
</dbReference>
<accession>A0A8C4Q1Z1</accession>
<feature type="coiled-coil region" evidence="7">
    <location>
        <begin position="25"/>
        <end position="52"/>
    </location>
</feature>
<dbReference type="Gene3D" id="1.10.287.370">
    <property type="match status" value="1"/>
</dbReference>
<keyword evidence="9" id="KW-1185">Reference proteome</keyword>
<evidence type="ECO:0000256" key="2">
    <source>
        <dbReference type="ARBA" id="ARBA00023186"/>
    </source>
</evidence>
<dbReference type="InterPro" id="IPR016661">
    <property type="entry name" value="PFDN4"/>
</dbReference>